<dbReference type="PANTHER" id="PTHR12227">
    <property type="entry name" value="GLYCERATE KINASE"/>
    <property type="match status" value="1"/>
</dbReference>
<protein>
    <recommendedName>
        <fullName evidence="1">MOFRL-associated domain-containing protein</fullName>
    </recommendedName>
</protein>
<organism evidence="2 3">
    <name type="scientific">Aromia moschata</name>
    <dbReference type="NCBI Taxonomy" id="1265417"/>
    <lineage>
        <taxon>Eukaryota</taxon>
        <taxon>Metazoa</taxon>
        <taxon>Ecdysozoa</taxon>
        <taxon>Arthropoda</taxon>
        <taxon>Hexapoda</taxon>
        <taxon>Insecta</taxon>
        <taxon>Pterygota</taxon>
        <taxon>Neoptera</taxon>
        <taxon>Endopterygota</taxon>
        <taxon>Coleoptera</taxon>
        <taxon>Polyphaga</taxon>
        <taxon>Cucujiformia</taxon>
        <taxon>Chrysomeloidea</taxon>
        <taxon>Cerambycidae</taxon>
        <taxon>Cerambycinae</taxon>
        <taxon>Callichromatini</taxon>
        <taxon>Aromia</taxon>
    </lineage>
</organism>
<evidence type="ECO:0000259" key="1">
    <source>
        <dbReference type="Pfam" id="PF13660"/>
    </source>
</evidence>
<gene>
    <name evidence="2" type="ORF">NQ318_008689</name>
</gene>
<evidence type="ECO:0000313" key="2">
    <source>
        <dbReference type="EMBL" id="KAJ8933897.1"/>
    </source>
</evidence>
<dbReference type="GO" id="GO:0005737">
    <property type="term" value="C:cytoplasm"/>
    <property type="evidence" value="ECO:0007669"/>
    <property type="project" value="TreeGrafter"/>
</dbReference>
<accession>A0AAV8X7H0</accession>
<dbReference type="EMBL" id="JAPWTK010001144">
    <property type="protein sequence ID" value="KAJ8933897.1"/>
    <property type="molecule type" value="Genomic_DNA"/>
</dbReference>
<dbReference type="Proteomes" id="UP001162162">
    <property type="component" value="Unassembled WGS sequence"/>
</dbReference>
<comment type="caution">
    <text evidence="2">The sequence shown here is derived from an EMBL/GenBank/DDBJ whole genome shotgun (WGS) entry which is preliminary data.</text>
</comment>
<evidence type="ECO:0000313" key="3">
    <source>
        <dbReference type="Proteomes" id="UP001162162"/>
    </source>
</evidence>
<dbReference type="InterPro" id="IPR025286">
    <property type="entry name" value="MOFRL_assoc_dom"/>
</dbReference>
<feature type="domain" description="MOFRL-associated" evidence="1">
    <location>
        <begin position="290"/>
        <end position="419"/>
    </location>
</feature>
<reference evidence="2" key="1">
    <citation type="journal article" date="2023" name="Insect Mol. Biol.">
        <title>Genome sequencing provides insights into the evolution of gene families encoding plant cell wall-degrading enzymes in longhorned beetles.</title>
        <authorList>
            <person name="Shin N.R."/>
            <person name="Okamura Y."/>
            <person name="Kirsch R."/>
            <person name="Pauchet Y."/>
        </authorList>
    </citation>
    <scope>NUCLEOTIDE SEQUENCE</scope>
    <source>
        <strain evidence="2">AMC_N1</strain>
    </source>
</reference>
<dbReference type="SUPFAM" id="SSF82544">
    <property type="entry name" value="GckA/TtuD-like"/>
    <property type="match status" value="1"/>
</dbReference>
<keyword evidence="3" id="KW-1185">Reference proteome</keyword>
<dbReference type="Pfam" id="PF13660">
    <property type="entry name" value="DUF4147"/>
    <property type="match status" value="1"/>
</dbReference>
<dbReference type="InterPro" id="IPR038614">
    <property type="entry name" value="GK_N_sf"/>
</dbReference>
<dbReference type="AlphaFoldDB" id="A0AAV8X7H0"/>
<dbReference type="Gene3D" id="3.40.50.10180">
    <property type="entry name" value="Glycerate kinase, MOFRL-like N-terminal domain"/>
    <property type="match status" value="1"/>
</dbReference>
<name>A0AAV8X7H0_9CUCU</name>
<dbReference type="PANTHER" id="PTHR12227:SF0">
    <property type="entry name" value="GLYCERATE KINASE"/>
    <property type="match status" value="1"/>
</dbReference>
<dbReference type="InterPro" id="IPR039760">
    <property type="entry name" value="MOFRL_protein"/>
</dbReference>
<dbReference type="GO" id="GO:0008887">
    <property type="term" value="F:glycerate kinase activity"/>
    <property type="evidence" value="ECO:0007669"/>
    <property type="project" value="InterPro"/>
</dbReference>
<sequence length="465" mass="52943">MVVVCYQRLVRLAYSSMPETVMERLAVQAFLDGLRDTETRQALRLSLVPASWWMLWRELWNSKPLNKVAEVKLRSVRWRKMLKKEHAMKQKLGESSRTYCISGKFGVGIAIQVRRKLSLDQILLERRQELHRPTGDYVLQPEIPLPFANSVLKINGEEIVLQRKTEETVRDVLVENTAVPERTEMIWDARYCSSVSSVIRKLDTQENFVRKITGKLANLLSSSSISLRSDQTTKLRSLITKYADIFDNGQGGKGRTNSSIKKWKKVLLERKSRYNSISLLLKRPMSHKDLKEIFLKAVESVQPRTLIDNEVKLQSRHLLVREQRYPLHKPCYMVGFGKAVLSMATAMERVLGDHLKKGVVTVPVGIFEKYEKPCGSKIEYIEGAKNNLPDKNAERGALMIKSLAERLSVDDLLIVLISGIDVTSFNTLNAFSKNIALIERGYIDIQKKTSSTLAMNERAGNSGHA</sequence>
<proteinExistence type="predicted"/>